<sequence length="64" mass="6876">MQDQTQTSSVRKPHCIVQADRFLNTPAPLVDNTCTTPPVQNNNSISSSSSSLTQLTTKTPCNVA</sequence>
<feature type="region of interest" description="Disordered" evidence="1">
    <location>
        <begin position="26"/>
        <end position="64"/>
    </location>
</feature>
<evidence type="ECO:0000256" key="1">
    <source>
        <dbReference type="SAM" id="MobiDB-lite"/>
    </source>
</evidence>
<organism evidence="2 3">
    <name type="scientific">Portunus trituberculatus</name>
    <name type="common">Swimming crab</name>
    <name type="synonym">Neptunus trituberculatus</name>
    <dbReference type="NCBI Taxonomy" id="210409"/>
    <lineage>
        <taxon>Eukaryota</taxon>
        <taxon>Metazoa</taxon>
        <taxon>Ecdysozoa</taxon>
        <taxon>Arthropoda</taxon>
        <taxon>Crustacea</taxon>
        <taxon>Multicrustacea</taxon>
        <taxon>Malacostraca</taxon>
        <taxon>Eumalacostraca</taxon>
        <taxon>Eucarida</taxon>
        <taxon>Decapoda</taxon>
        <taxon>Pleocyemata</taxon>
        <taxon>Brachyura</taxon>
        <taxon>Eubrachyura</taxon>
        <taxon>Portunoidea</taxon>
        <taxon>Portunidae</taxon>
        <taxon>Portuninae</taxon>
        <taxon>Portunus</taxon>
    </lineage>
</organism>
<evidence type="ECO:0000313" key="2">
    <source>
        <dbReference type="EMBL" id="MPC31543.1"/>
    </source>
</evidence>
<protein>
    <submittedName>
        <fullName evidence="2">Uncharacterized protein</fullName>
    </submittedName>
</protein>
<dbReference type="AlphaFoldDB" id="A0A5B7EEX6"/>
<keyword evidence="3" id="KW-1185">Reference proteome</keyword>
<reference evidence="2 3" key="1">
    <citation type="submission" date="2019-05" db="EMBL/GenBank/DDBJ databases">
        <title>Another draft genome of Portunus trituberculatus and its Hox gene families provides insights of decapod evolution.</title>
        <authorList>
            <person name="Jeong J.-H."/>
            <person name="Song I."/>
            <person name="Kim S."/>
            <person name="Choi T."/>
            <person name="Kim D."/>
            <person name="Ryu S."/>
            <person name="Kim W."/>
        </authorList>
    </citation>
    <scope>NUCLEOTIDE SEQUENCE [LARGE SCALE GENOMIC DNA]</scope>
    <source>
        <tissue evidence="2">Muscle</tissue>
    </source>
</reference>
<evidence type="ECO:0000313" key="3">
    <source>
        <dbReference type="Proteomes" id="UP000324222"/>
    </source>
</evidence>
<dbReference type="Proteomes" id="UP000324222">
    <property type="component" value="Unassembled WGS sequence"/>
</dbReference>
<proteinExistence type="predicted"/>
<dbReference type="EMBL" id="VSRR010002456">
    <property type="protein sequence ID" value="MPC31543.1"/>
    <property type="molecule type" value="Genomic_DNA"/>
</dbReference>
<feature type="compositionally biased region" description="Polar residues" evidence="1">
    <location>
        <begin position="52"/>
        <end position="64"/>
    </location>
</feature>
<gene>
    <name evidence="2" type="ORF">E2C01_024836</name>
</gene>
<name>A0A5B7EEX6_PORTR</name>
<comment type="caution">
    <text evidence="2">The sequence shown here is derived from an EMBL/GenBank/DDBJ whole genome shotgun (WGS) entry which is preliminary data.</text>
</comment>
<feature type="compositionally biased region" description="Low complexity" evidence="1">
    <location>
        <begin position="41"/>
        <end position="51"/>
    </location>
</feature>
<accession>A0A5B7EEX6</accession>